<evidence type="ECO:0000256" key="6">
    <source>
        <dbReference type="ARBA" id="ARBA00023242"/>
    </source>
</evidence>
<dbReference type="GO" id="GO:0000462">
    <property type="term" value="P:maturation of SSU-rRNA from tricistronic rRNA transcript (SSU-rRNA, 5.8S rRNA, LSU-rRNA)"/>
    <property type="evidence" value="ECO:0007669"/>
    <property type="project" value="TreeGrafter"/>
</dbReference>
<reference evidence="10 11" key="1">
    <citation type="journal article" date="2014" name="PLoS Genet.">
        <title>Analysis of the Phlebiopsis gigantea genome, transcriptome and secretome provides insight into its pioneer colonization strategies of wood.</title>
        <authorList>
            <person name="Hori C."/>
            <person name="Ishida T."/>
            <person name="Igarashi K."/>
            <person name="Samejima M."/>
            <person name="Suzuki H."/>
            <person name="Master E."/>
            <person name="Ferreira P."/>
            <person name="Ruiz-Duenas F.J."/>
            <person name="Held B."/>
            <person name="Canessa P."/>
            <person name="Larrondo L.F."/>
            <person name="Schmoll M."/>
            <person name="Druzhinina I.S."/>
            <person name="Kubicek C.P."/>
            <person name="Gaskell J.A."/>
            <person name="Kersten P."/>
            <person name="St John F."/>
            <person name="Glasner J."/>
            <person name="Sabat G."/>
            <person name="Splinter BonDurant S."/>
            <person name="Syed K."/>
            <person name="Yadav J."/>
            <person name="Mgbeahuruike A.C."/>
            <person name="Kovalchuk A."/>
            <person name="Asiegbu F.O."/>
            <person name="Lackner G."/>
            <person name="Hoffmeister D."/>
            <person name="Rencoret J."/>
            <person name="Gutierrez A."/>
            <person name="Sun H."/>
            <person name="Lindquist E."/>
            <person name="Barry K."/>
            <person name="Riley R."/>
            <person name="Grigoriev I.V."/>
            <person name="Henrissat B."/>
            <person name="Kues U."/>
            <person name="Berka R.M."/>
            <person name="Martinez A.T."/>
            <person name="Covert S.F."/>
            <person name="Blanchette R.A."/>
            <person name="Cullen D."/>
        </authorList>
    </citation>
    <scope>NUCLEOTIDE SEQUENCE [LARGE SCALE GENOMIC DNA]</scope>
    <source>
        <strain evidence="10 11">11061_1 CR5-6</strain>
    </source>
</reference>
<proteinExistence type="inferred from homology"/>
<evidence type="ECO:0000256" key="1">
    <source>
        <dbReference type="ARBA" id="ARBA00004604"/>
    </source>
</evidence>
<dbReference type="HOGENOM" id="CLU_001128_0_0_1"/>
<evidence type="ECO:0000256" key="7">
    <source>
        <dbReference type="ARBA" id="ARBA00023274"/>
    </source>
</evidence>
<dbReference type="Proteomes" id="UP000053257">
    <property type="component" value="Unassembled WGS sequence"/>
</dbReference>
<dbReference type="InterPro" id="IPR012954">
    <property type="entry name" value="BP28_C_dom"/>
</dbReference>
<organism evidence="10 11">
    <name type="scientific">Phlebiopsis gigantea (strain 11061_1 CR5-6)</name>
    <name type="common">White-rot fungus</name>
    <name type="synonym">Peniophora gigantea</name>
    <dbReference type="NCBI Taxonomy" id="745531"/>
    <lineage>
        <taxon>Eukaryota</taxon>
        <taxon>Fungi</taxon>
        <taxon>Dikarya</taxon>
        <taxon>Basidiomycota</taxon>
        <taxon>Agaricomycotina</taxon>
        <taxon>Agaricomycetes</taxon>
        <taxon>Polyporales</taxon>
        <taxon>Phanerochaetaceae</taxon>
        <taxon>Phlebiopsis</taxon>
    </lineage>
</organism>
<evidence type="ECO:0000313" key="10">
    <source>
        <dbReference type="EMBL" id="KIP06398.1"/>
    </source>
</evidence>
<comment type="similarity">
    <text evidence="2 8">Belongs to the HEATR1/UTP10 family.</text>
</comment>
<evidence type="ECO:0000313" key="11">
    <source>
        <dbReference type="Proteomes" id="UP000053257"/>
    </source>
</evidence>
<name>A0A0C3PJM6_PHLG1</name>
<dbReference type="Pfam" id="PF12397">
    <property type="entry name" value="U3snoRNP10"/>
    <property type="match status" value="1"/>
</dbReference>
<comment type="subunit">
    <text evidence="8">Component of the ribosomal small subunit (SSU) processome.</text>
</comment>
<dbReference type="GO" id="GO:0034455">
    <property type="term" value="C:t-UTP complex"/>
    <property type="evidence" value="ECO:0007669"/>
    <property type="project" value="TreeGrafter"/>
</dbReference>
<dbReference type="STRING" id="745531.A0A0C3PJM6"/>
<dbReference type="InterPro" id="IPR016024">
    <property type="entry name" value="ARM-type_fold"/>
</dbReference>
<evidence type="ECO:0000256" key="5">
    <source>
        <dbReference type="ARBA" id="ARBA00022552"/>
    </source>
</evidence>
<gene>
    <name evidence="10" type="ORF">PHLGIDRAFT_128310</name>
</gene>
<dbReference type="InterPro" id="IPR011989">
    <property type="entry name" value="ARM-like"/>
</dbReference>
<keyword evidence="5 8" id="KW-0698">rRNA processing</keyword>
<dbReference type="EMBL" id="KN840519">
    <property type="protein sequence ID" value="KIP06398.1"/>
    <property type="molecule type" value="Genomic_DNA"/>
</dbReference>
<dbReference type="PANTHER" id="PTHR13457">
    <property type="entry name" value="BAP28"/>
    <property type="match status" value="1"/>
</dbReference>
<dbReference type="GO" id="GO:0030515">
    <property type="term" value="F:snoRNA binding"/>
    <property type="evidence" value="ECO:0007669"/>
    <property type="project" value="TreeGrafter"/>
</dbReference>
<dbReference type="InterPro" id="IPR022125">
    <property type="entry name" value="U3snoRNP10_N"/>
</dbReference>
<dbReference type="InterPro" id="IPR040191">
    <property type="entry name" value="UTP10"/>
</dbReference>
<dbReference type="PANTHER" id="PTHR13457:SF1">
    <property type="entry name" value="HEAT REPEAT-CONTAINING PROTEIN 1"/>
    <property type="match status" value="1"/>
</dbReference>
<evidence type="ECO:0000256" key="2">
    <source>
        <dbReference type="ARBA" id="ARBA00010559"/>
    </source>
</evidence>
<evidence type="ECO:0000256" key="8">
    <source>
        <dbReference type="RuleBase" id="RU367065"/>
    </source>
</evidence>
<dbReference type="SUPFAM" id="SSF48371">
    <property type="entry name" value="ARM repeat"/>
    <property type="match status" value="2"/>
</dbReference>
<dbReference type="GO" id="GO:0030686">
    <property type="term" value="C:90S preribosome"/>
    <property type="evidence" value="ECO:0007669"/>
    <property type="project" value="TreeGrafter"/>
</dbReference>
<dbReference type="OrthoDB" id="31183at2759"/>
<dbReference type="Pfam" id="PF08146">
    <property type="entry name" value="BP28CT"/>
    <property type="match status" value="1"/>
</dbReference>
<keyword evidence="11" id="KW-1185">Reference proteome</keyword>
<comment type="function">
    <text evidence="8">Involved in nucleolar processing of pre-18S ribosomal RNA.</text>
</comment>
<dbReference type="GO" id="GO:0032040">
    <property type="term" value="C:small-subunit processome"/>
    <property type="evidence" value="ECO:0007669"/>
    <property type="project" value="TreeGrafter"/>
</dbReference>
<feature type="domain" description="BP28 C-terminal" evidence="9">
    <location>
        <begin position="1813"/>
        <end position="1954"/>
    </location>
</feature>
<keyword evidence="6 8" id="KW-0539">Nucleus</keyword>
<dbReference type="InterPro" id="IPR056473">
    <property type="entry name" value="HEAT_Utp10/HEAT1"/>
</dbReference>
<keyword evidence="4 8" id="KW-0690">Ribosome biogenesis</keyword>
<comment type="subcellular location">
    <subcellularLocation>
        <location evidence="1 8">Nucleus</location>
        <location evidence="1 8">Nucleolus</location>
    </subcellularLocation>
</comment>
<dbReference type="GO" id="GO:0045943">
    <property type="term" value="P:positive regulation of transcription by RNA polymerase I"/>
    <property type="evidence" value="ECO:0007669"/>
    <property type="project" value="TreeGrafter"/>
</dbReference>
<sequence>MASSLATQLAQNASLNASLLVDRSRRKPTHSYLFSSREADQHDLDSLHALAVNAFFRLKTVQPILSGYEDALFSEAAKATDRTLQNAETNAKLDESLNSFLPLLGPYLLESPTGKILEWLVRRFRVNEFNVEAILSLFLPYQESAHFTKMLSILNLSEASKFAALAPYKKTSTPLSHKALVELMLQPANDDFSRFIGSLLPGAVKSTSAAGIHRALIAFHAGTLLDFVKRSCRKRVGALEEGTLAWVLPAAIEPLQVVSTVEVESSKETLVSEVILSSYLLLSALAHTCPLSSRALSTIMKAIASCASRVSPKQLIRTLASICAAQEAENVSPLPKSVVRTVMKLPGVEDEIKCTLMFAGTENFVGPFVQGLIVRLEDSRALDVLTALVTFQSIPQIIIRSLTDSLIEQATASDSDRNTLPLGRSLLIHIQQRHPELLQAAFEAALIDAGDSKDILEQLLISLSVDLNGVVTDSGTAAETDVVVASTSAEAVVRVVAVRQLYEQLGKEGLSSIEKASVCSALLARVHDTHVPVLEELYARHEVLTPLVMENPADYVTAVAQILHSQAAHSRTTIMAHLSFIASHVYPSIHTAPNASLLKEIIFQQVLFPFLLFTKPRQRTASLVWEVIEATEKSAEGGAVLSRYELLGGCVEALRWEESLHQSSEASASEKDSYHSTEGLAKANITIAAKLAANIVASASFSSHLEFLLRTLVVDDTHAKSLAYLTCRAVLGGLSGEKQTETAHKIFTAMGLDSLDGVEDFTRGSGDLQVFLHDASLSTAVVLKPSKRATLSRLQVALLALMPIIRRPSGISLNWLDDVQDQSRGAQYTVLMRKVYSLVNSSSAFPALSSYLTTSLFMGLGEDALKFLAGIWLRSRVNSAHFEPARYSALKHAAAFMEAHFSSQRFVDFQTVLPAILVAAQNGNHRIREAALDCVAAMVRLAQAKSPIAVYAFDVIYGESSAELQYLDWSDLSRYLQALHTTRDHLINDASYLRILHQQQLLPSKGESKKESSYKQRIICYLLSHVTCCAHLPLKLSLLRSLEQVSSPAKPQVLLPVAEKMAADEELTKRDSDSEAFVSLVLASLDGSSINTLNERSGKPWATYVKIVQSFFGPGTLPSARVALAACLQGGLFKQLRTEHKVILCKVLLEQAQEHNDVATDCRALLSSLVTDTDVMVDLLLAVQPMTADAAHRAPKRAKTDSETNEAYSLLTLLAEVLGAKPLPGSLELVSCLLETLGKVVHDTSASVAEKTYVEQLLMSALDNAATNIADGASLSGANVRLDILVELIRVSENPQTFNQALLLMATLTRLAPDAVLRNVMPIFTFMGSNVFHRDDTYSFRVVQKTIDGIVPVMVNSLKSLHTDKLVLQIASRSFLRIFTDAANHIPRHRRTHFFAHLIEVLGPSDFLAPVCLLLVDKVSSKVVRQSPSDAVATLSLPLATLQRHSADLQLSALTDILHEVQRLVAPEIKVSVDSESFLESLPEEERASHTNTAKKQAHAVLLFVRYALAQIASAGTRGPTPDQNTSSALLKTLLDISASKRAKLAEASMMYISKTADDAVRDALSVMSAADFIAGALAAIETAETSILEGVFNLLAEGLPNVSERVRQESRVAITKIVDSIKTLIPTATPGVLSSALNALNTIATSLSPGEEHALTSTVPLVIKSIKERRATSSALTTLLSLTAKLGPRTIPFFKEVVKECVSVLSTPKMEGSSESIAVLQALLTSIPNFWSSADLTQVVDLYLDSVVSMRQTHSALIWTLVKSVTKKVPSKTLIPVFCEYWATLTAQSETVPAKALAYFTILKRAIHTADRSVVADNLRQLSKTFLDGLQVCASDASVRDEVGNNVIAAFLELVVKLNETTFKPLFRRVFDWAFATHTGKSLRQPSRKVVFCQVYMALLDYFKALMTPYMSFLLPPFTETLEAYSKSLEDEDLWLAMIQTVSKSLAHDEGAFWREDRLRTISSPLIAQIPVSADVQTPEARAVVSECIIVLGEAVNDDALIKKINLDVLMHTRAEDARVRLYALTCSEALWRAHGGKLMGFAGETATFVAECAEDDNDSVVREAHRLKDAIESVAGRIDV</sequence>
<evidence type="ECO:0000259" key="9">
    <source>
        <dbReference type="SMART" id="SM01036"/>
    </source>
</evidence>
<protein>
    <recommendedName>
        <fullName evidence="3 8">U3 small nucleolar RNA-associated protein 10</fullName>
    </recommendedName>
</protein>
<evidence type="ECO:0000256" key="4">
    <source>
        <dbReference type="ARBA" id="ARBA00022517"/>
    </source>
</evidence>
<accession>A0A0C3PJM6</accession>
<evidence type="ECO:0000256" key="3">
    <source>
        <dbReference type="ARBA" id="ARBA00015399"/>
    </source>
</evidence>
<keyword evidence="7 8" id="KW-0687">Ribonucleoprotein</keyword>
<dbReference type="Gene3D" id="1.25.10.10">
    <property type="entry name" value="Leucine-rich Repeat Variant"/>
    <property type="match status" value="1"/>
</dbReference>
<dbReference type="Pfam" id="PF23243">
    <property type="entry name" value="HEAT_HEATR1"/>
    <property type="match status" value="1"/>
</dbReference>
<dbReference type="SMART" id="SM01036">
    <property type="entry name" value="BP28CT"/>
    <property type="match status" value="1"/>
</dbReference>